<name>A0A8J5SW96_ZIZPA</name>
<evidence type="ECO:0000313" key="1">
    <source>
        <dbReference type="EMBL" id="KAG8081860.1"/>
    </source>
</evidence>
<reference evidence="1" key="1">
    <citation type="journal article" date="2021" name="bioRxiv">
        <title>Whole Genome Assembly and Annotation of Northern Wild Rice, Zizania palustris L., Supports a Whole Genome Duplication in the Zizania Genus.</title>
        <authorList>
            <person name="Haas M."/>
            <person name="Kono T."/>
            <person name="Macchietto M."/>
            <person name="Millas R."/>
            <person name="McGilp L."/>
            <person name="Shao M."/>
            <person name="Duquette J."/>
            <person name="Hirsch C.N."/>
            <person name="Kimball J."/>
        </authorList>
    </citation>
    <scope>NUCLEOTIDE SEQUENCE</scope>
    <source>
        <tissue evidence="1">Fresh leaf tissue</tissue>
    </source>
</reference>
<dbReference type="AlphaFoldDB" id="A0A8J5SW96"/>
<evidence type="ECO:0000313" key="2">
    <source>
        <dbReference type="Proteomes" id="UP000729402"/>
    </source>
</evidence>
<comment type="caution">
    <text evidence="1">The sequence shown here is derived from an EMBL/GenBank/DDBJ whole genome shotgun (WGS) entry which is preliminary data.</text>
</comment>
<organism evidence="1 2">
    <name type="scientific">Zizania palustris</name>
    <name type="common">Northern wild rice</name>
    <dbReference type="NCBI Taxonomy" id="103762"/>
    <lineage>
        <taxon>Eukaryota</taxon>
        <taxon>Viridiplantae</taxon>
        <taxon>Streptophyta</taxon>
        <taxon>Embryophyta</taxon>
        <taxon>Tracheophyta</taxon>
        <taxon>Spermatophyta</taxon>
        <taxon>Magnoliopsida</taxon>
        <taxon>Liliopsida</taxon>
        <taxon>Poales</taxon>
        <taxon>Poaceae</taxon>
        <taxon>BOP clade</taxon>
        <taxon>Oryzoideae</taxon>
        <taxon>Oryzeae</taxon>
        <taxon>Zizaniinae</taxon>
        <taxon>Zizania</taxon>
    </lineage>
</organism>
<dbReference type="EMBL" id="JAAALK010000086">
    <property type="protein sequence ID" value="KAG8081860.1"/>
    <property type="molecule type" value="Genomic_DNA"/>
</dbReference>
<gene>
    <name evidence="1" type="ORF">GUJ93_ZPchr0014g47045</name>
</gene>
<proteinExistence type="predicted"/>
<sequence length="99" mass="10974">MATRKKLHRKFRLRGITLKEVATFLARLSYAEDNALDLLLDELDKESCQVNQGGGGGRRGVSDGHQLMLGIAGGGLVHHPTVPLRSNQIWRIMLKKLSL</sequence>
<keyword evidence="2" id="KW-1185">Reference proteome</keyword>
<dbReference type="Proteomes" id="UP000729402">
    <property type="component" value="Unassembled WGS sequence"/>
</dbReference>
<reference evidence="1" key="2">
    <citation type="submission" date="2021-02" db="EMBL/GenBank/DDBJ databases">
        <authorList>
            <person name="Kimball J.A."/>
            <person name="Haas M.W."/>
            <person name="Macchietto M."/>
            <person name="Kono T."/>
            <person name="Duquette J."/>
            <person name="Shao M."/>
        </authorList>
    </citation>
    <scope>NUCLEOTIDE SEQUENCE</scope>
    <source>
        <tissue evidence="1">Fresh leaf tissue</tissue>
    </source>
</reference>
<protein>
    <submittedName>
        <fullName evidence="1">Uncharacterized protein</fullName>
    </submittedName>
</protein>
<accession>A0A8J5SW96</accession>